<evidence type="ECO:0000313" key="3">
    <source>
        <dbReference type="EMBL" id="AGM32096.1"/>
    </source>
</evidence>
<sequence>MAKLVIVVLMAILAVCAAHPQGLFDFFSQLFSIPLSFLGLTTSPKPSNSSSTGASSNTSATASTG</sequence>
<dbReference type="AlphaFoldDB" id="R4UV33"/>
<dbReference type="EMBL" id="KC632282">
    <property type="protein sequence ID" value="AGM32096.1"/>
    <property type="molecule type" value="mRNA"/>
</dbReference>
<feature type="signal peptide" evidence="2">
    <location>
        <begin position="1"/>
        <end position="18"/>
    </location>
</feature>
<feature type="region of interest" description="Disordered" evidence="1">
    <location>
        <begin position="42"/>
        <end position="65"/>
    </location>
</feature>
<evidence type="ECO:0000256" key="1">
    <source>
        <dbReference type="SAM" id="MobiDB-lite"/>
    </source>
</evidence>
<keyword evidence="2" id="KW-0732">Signal</keyword>
<proteinExistence type="evidence at transcript level"/>
<accession>R4UV33</accession>
<reference evidence="3" key="1">
    <citation type="submission" date="2013-02" db="EMBL/GenBank/DDBJ databases">
        <title>Immune-Related transcriptome of Coptotermes formosanus Shiraki workers: the defense mechanism.</title>
        <authorList>
            <person name="Hussain A."/>
            <person name="Li Y.F."/>
            <person name="Wen S.Y."/>
        </authorList>
    </citation>
    <scope>NUCLEOTIDE SEQUENCE</scope>
</reference>
<feature type="chain" id="PRO_5004380551" evidence="2">
    <location>
        <begin position="19"/>
        <end position="65"/>
    </location>
</feature>
<evidence type="ECO:0000256" key="2">
    <source>
        <dbReference type="SAM" id="SignalP"/>
    </source>
</evidence>
<organism evidence="3">
    <name type="scientific">Coptotermes formosanus</name>
    <name type="common">Formosan subterranean termite</name>
    <dbReference type="NCBI Taxonomy" id="36987"/>
    <lineage>
        <taxon>Eukaryota</taxon>
        <taxon>Metazoa</taxon>
        <taxon>Ecdysozoa</taxon>
        <taxon>Arthropoda</taxon>
        <taxon>Hexapoda</taxon>
        <taxon>Insecta</taxon>
        <taxon>Pterygota</taxon>
        <taxon>Neoptera</taxon>
        <taxon>Polyneoptera</taxon>
        <taxon>Dictyoptera</taxon>
        <taxon>Blattodea</taxon>
        <taxon>Blattoidea</taxon>
        <taxon>Termitoidae</taxon>
        <taxon>Rhinotermitidae</taxon>
        <taxon>Coptotermes</taxon>
    </lineage>
</organism>
<protein>
    <submittedName>
        <fullName evidence="3">Uncharacterized protein</fullName>
    </submittedName>
</protein>
<name>R4UV33_COPFO</name>